<feature type="domain" description="SMEK" evidence="1">
    <location>
        <begin position="8"/>
        <end position="62"/>
    </location>
</feature>
<dbReference type="InterPro" id="IPR047740">
    <property type="entry name" value="SMEK_dom"/>
</dbReference>
<dbReference type="RefSeq" id="WP_078404118.1">
    <property type="nucleotide sequence ID" value="NZ_CP016377.1"/>
</dbReference>
<evidence type="ECO:0000259" key="1">
    <source>
        <dbReference type="Pfam" id="PF21941"/>
    </source>
</evidence>
<evidence type="ECO:0000313" key="4">
    <source>
        <dbReference type="Proteomes" id="UP000190016"/>
    </source>
</evidence>
<comment type="caution">
    <text evidence="2">The sequence shown here is derived from an EMBL/GenBank/DDBJ whole genome shotgun (WGS) entry which is preliminary data.</text>
</comment>
<accession>A0AAJ3TQK8</accession>
<evidence type="ECO:0000313" key="5">
    <source>
        <dbReference type="Proteomes" id="UP000190816"/>
    </source>
</evidence>
<dbReference type="AlphaFoldDB" id="A0AAJ3TQK8"/>
<proteinExistence type="predicted"/>
<protein>
    <recommendedName>
        <fullName evidence="1">SMEK domain-containing protein</fullName>
    </recommendedName>
</protein>
<reference evidence="3 4" key="2">
    <citation type="submission" date="2016-07" db="EMBL/GenBank/DDBJ databases">
        <title>Revisiting the Taxonomy of the Elizabethkingia Genus based on Whole-Genome Sequencing, Optical Mapping, and MALDI-TOF.</title>
        <authorList>
            <person name="Nicholson A.C."/>
        </authorList>
    </citation>
    <scope>NUCLEOTIDE SEQUENCE [LARGE SCALE GENOMIC DNA]</scope>
    <source>
        <strain evidence="3 4">C1558</strain>
    </source>
</reference>
<sequence>MGKYFWAFDINKVLEGTDLNLLNLIFDAKLVALNLEKPNYSDIDLGDNQKLMAAFQVTSQMDIISLNRNM</sequence>
<dbReference type="Proteomes" id="UP000190016">
    <property type="component" value="Unassembled WGS sequence"/>
</dbReference>
<dbReference type="Proteomes" id="UP000190816">
    <property type="component" value="Unassembled WGS sequence"/>
</dbReference>
<reference evidence="2 5" key="1">
    <citation type="submission" date="2016-06" db="EMBL/GenBank/DDBJ databases">
        <authorList>
            <person name="Nicholson A.C."/>
        </authorList>
    </citation>
    <scope>NUCLEOTIDE SEQUENCE [LARGE SCALE GENOMIC DNA]</scope>
    <source>
        <strain evidence="2 5">G4123</strain>
    </source>
</reference>
<evidence type="ECO:0000313" key="3">
    <source>
        <dbReference type="EMBL" id="OPB92839.1"/>
    </source>
</evidence>
<evidence type="ECO:0000313" key="2">
    <source>
        <dbReference type="EMBL" id="OPB78680.1"/>
    </source>
</evidence>
<gene>
    <name evidence="2" type="ORF">BAY32_00645</name>
    <name evidence="3" type="ORF">BB021_00090</name>
</gene>
<dbReference type="EMBL" id="MBDS01000002">
    <property type="protein sequence ID" value="OPB92839.1"/>
    <property type="molecule type" value="Genomic_DNA"/>
</dbReference>
<keyword evidence="4" id="KW-1185">Reference proteome</keyword>
<dbReference type="EMBL" id="MAIC01000011">
    <property type="protein sequence ID" value="OPB78680.1"/>
    <property type="molecule type" value="Genomic_DNA"/>
</dbReference>
<dbReference type="KEGG" id="ego:BBD34_14545"/>
<name>A0AAJ3TQK8_9FLAO</name>
<dbReference type="Pfam" id="PF21941">
    <property type="entry name" value="SMEK_N"/>
    <property type="match status" value="1"/>
</dbReference>
<organism evidence="2 5">
    <name type="scientific">Elizabethkingia ursingii</name>
    <dbReference type="NCBI Taxonomy" id="1756150"/>
    <lineage>
        <taxon>Bacteria</taxon>
        <taxon>Pseudomonadati</taxon>
        <taxon>Bacteroidota</taxon>
        <taxon>Flavobacteriia</taxon>
        <taxon>Flavobacteriales</taxon>
        <taxon>Weeksellaceae</taxon>
        <taxon>Elizabethkingia</taxon>
    </lineage>
</organism>
<dbReference type="NCBIfam" id="NF033859">
    <property type="entry name" value="SMEK_N"/>
    <property type="match status" value="1"/>
</dbReference>